<reference evidence="8" key="4">
    <citation type="journal article" date="2022" name="Res Sq">
        <title>Comparative Genomics Reveals Insights into the Divergent Evolution of Astigmatic Mites and Household Pest Adaptations.</title>
        <authorList>
            <person name="Xiong Q."/>
            <person name="Wan A.T.-Y."/>
            <person name="Liu X.-Y."/>
            <person name="Fung C.S.-H."/>
            <person name="Xiao X."/>
            <person name="Malainual N."/>
            <person name="Hou J."/>
            <person name="Wang L."/>
            <person name="Wang M."/>
            <person name="Yang K."/>
            <person name="Cui Y."/>
            <person name="Leung E."/>
            <person name="Nong W."/>
            <person name="Shin S.-K."/>
            <person name="Au S."/>
            <person name="Jeong K.Y."/>
            <person name="Chew F.T."/>
            <person name="Hui J."/>
            <person name="Leung T.F."/>
            <person name="Tungtrongchitr A."/>
            <person name="Zhong N."/>
            <person name="Liu Z."/>
            <person name="Tsui S."/>
        </authorList>
    </citation>
    <scope>NUCLEOTIDE SEQUENCE</scope>
    <source>
        <strain evidence="8">Derf</strain>
        <tissue evidence="8">Whole organism</tissue>
    </source>
</reference>
<dbReference type="AlphaFoldDB" id="A0A922HP22"/>
<keyword evidence="2 8" id="KW-0489">Methyltransferase</keyword>
<dbReference type="GO" id="GO:0052905">
    <property type="term" value="F:tRNA (guanosine(9)-N1)-methyltransferase activity"/>
    <property type="evidence" value="ECO:0007669"/>
    <property type="project" value="UniProtKB-EC"/>
</dbReference>
<dbReference type="PANTHER" id="PTHR13563:SF13">
    <property type="entry name" value="TRNA METHYLTRANSFERASE 10 HOMOLOG A"/>
    <property type="match status" value="1"/>
</dbReference>
<dbReference type="EMBL" id="SDOV01000008">
    <property type="protein sequence ID" value="KAH7638097.1"/>
    <property type="molecule type" value="Genomic_DNA"/>
</dbReference>
<dbReference type="InterPro" id="IPR038459">
    <property type="entry name" value="MT_TRM10-typ_sf"/>
</dbReference>
<dbReference type="GO" id="GO:0000049">
    <property type="term" value="F:tRNA binding"/>
    <property type="evidence" value="ECO:0007669"/>
    <property type="project" value="TreeGrafter"/>
</dbReference>
<dbReference type="EMBL" id="ASGP02000006">
    <property type="protein sequence ID" value="KAH9501144.1"/>
    <property type="molecule type" value="Genomic_DNA"/>
</dbReference>
<gene>
    <name evidence="8" type="primary">TRMT10C_3</name>
    <name evidence="8" type="ORF">DERF_012010</name>
    <name evidence="7" type="ORF">HUG17_9202</name>
</gene>
<dbReference type="Proteomes" id="UP000790347">
    <property type="component" value="Unassembled WGS sequence"/>
</dbReference>
<dbReference type="Gene3D" id="3.40.1280.30">
    <property type="match status" value="1"/>
</dbReference>
<accession>A0A922HP22</accession>
<reference evidence="8" key="1">
    <citation type="submission" date="2013-05" db="EMBL/GenBank/DDBJ databases">
        <authorList>
            <person name="Yim A.K.Y."/>
            <person name="Chan T.F."/>
            <person name="Ji K.M."/>
            <person name="Liu X.Y."/>
            <person name="Zhou J.W."/>
            <person name="Li R.Q."/>
            <person name="Yang K.Y."/>
            <person name="Li J."/>
            <person name="Li M."/>
            <person name="Law P.T.W."/>
            <person name="Wu Y.L."/>
            <person name="Cai Z.L."/>
            <person name="Qin H."/>
            <person name="Bao Y."/>
            <person name="Leung R.K.K."/>
            <person name="Ng P.K.S."/>
            <person name="Zou J."/>
            <person name="Zhong X.J."/>
            <person name="Ran P.X."/>
            <person name="Zhong N.S."/>
            <person name="Liu Z.G."/>
            <person name="Tsui S.K.W."/>
        </authorList>
    </citation>
    <scope>NUCLEOTIDE SEQUENCE</scope>
    <source>
        <strain evidence="8">Derf</strain>
        <tissue evidence="8">Whole organism</tissue>
    </source>
</reference>
<organism evidence="8 9">
    <name type="scientific">Dermatophagoides farinae</name>
    <name type="common">American house dust mite</name>
    <dbReference type="NCBI Taxonomy" id="6954"/>
    <lineage>
        <taxon>Eukaryota</taxon>
        <taxon>Metazoa</taxon>
        <taxon>Ecdysozoa</taxon>
        <taxon>Arthropoda</taxon>
        <taxon>Chelicerata</taxon>
        <taxon>Arachnida</taxon>
        <taxon>Acari</taxon>
        <taxon>Acariformes</taxon>
        <taxon>Sarcoptiformes</taxon>
        <taxon>Astigmata</taxon>
        <taxon>Psoroptidia</taxon>
        <taxon>Analgoidea</taxon>
        <taxon>Pyroglyphidae</taxon>
        <taxon>Dermatophagoidinae</taxon>
        <taxon>Dermatophagoides</taxon>
    </lineage>
</organism>
<keyword evidence="9" id="KW-1185">Reference proteome</keyword>
<evidence type="ECO:0000256" key="5">
    <source>
        <dbReference type="ARBA" id="ARBA00048434"/>
    </source>
</evidence>
<comment type="catalytic activity">
    <reaction evidence="5">
        <text>guanosine(9) in tRNA + S-adenosyl-L-methionine = N(1)-methylguanosine(9) in tRNA + S-adenosyl-L-homocysteine + H(+)</text>
        <dbReference type="Rhea" id="RHEA:43156"/>
        <dbReference type="Rhea" id="RHEA-COMP:10367"/>
        <dbReference type="Rhea" id="RHEA-COMP:10368"/>
        <dbReference type="ChEBI" id="CHEBI:15378"/>
        <dbReference type="ChEBI" id="CHEBI:57856"/>
        <dbReference type="ChEBI" id="CHEBI:59789"/>
        <dbReference type="ChEBI" id="CHEBI:73542"/>
        <dbReference type="ChEBI" id="CHEBI:74269"/>
        <dbReference type="EC" id="2.1.1.221"/>
    </reaction>
</comment>
<dbReference type="GO" id="GO:0002939">
    <property type="term" value="P:tRNA N1-guanine methylation"/>
    <property type="evidence" value="ECO:0007669"/>
    <property type="project" value="TreeGrafter"/>
</dbReference>
<keyword evidence="3" id="KW-0808">Transferase</keyword>
<sequence>MIIRKYSDLVRAKRKLIQAEIEWLRYSKPTIVPMNISIENLHYLEQMFETKKYRRLCWLDISYRARYNYLCQLQQIESFDGQSLIAPICQAKIDRLEWRRRLSMIPFVPNIAFDITFDNYMSSLECKNLAEQLIRIIRQNRQEFKTNWFNLHITGLLQSESTRNFLDQYFDSSHRHNYPNVFFHNQSFDNLFPHEQIIYLSPHASETIDPLTIDPDTIFIIGGIVDRRKIIELTVSKCKKLGLKTKRLPLDLSDRKQIKSLDDVFRMIFTMINNQK</sequence>
<dbReference type="GO" id="GO:0005634">
    <property type="term" value="C:nucleus"/>
    <property type="evidence" value="ECO:0007669"/>
    <property type="project" value="TreeGrafter"/>
</dbReference>
<evidence type="ECO:0000256" key="2">
    <source>
        <dbReference type="ARBA" id="ARBA00022603"/>
    </source>
</evidence>
<name>A0A922HP22_DERFA</name>
<protein>
    <recommendedName>
        <fullName evidence="1">tRNA (guanine(9)-N(1))-methyltransferase</fullName>
        <ecNumber evidence="1">2.1.1.221</ecNumber>
    </recommendedName>
</protein>
<evidence type="ECO:0000313" key="8">
    <source>
        <dbReference type="EMBL" id="KAH9501144.1"/>
    </source>
</evidence>
<reference evidence="7" key="2">
    <citation type="submission" date="2020-06" db="EMBL/GenBank/DDBJ databases">
        <authorList>
            <person name="Ji K."/>
            <person name="Li J."/>
        </authorList>
    </citation>
    <scope>NUCLEOTIDE SEQUENCE</scope>
    <source>
        <strain evidence="7">JKM2019</strain>
        <tissue evidence="7">Whole body</tissue>
    </source>
</reference>
<evidence type="ECO:0000256" key="4">
    <source>
        <dbReference type="ARBA" id="ARBA00022691"/>
    </source>
</evidence>
<evidence type="ECO:0000259" key="6">
    <source>
        <dbReference type="PROSITE" id="PS51675"/>
    </source>
</evidence>
<feature type="domain" description="SAM-dependent MTase TRM10-type" evidence="6">
    <location>
        <begin position="97"/>
        <end position="276"/>
    </location>
</feature>
<proteinExistence type="predicted"/>
<dbReference type="InterPro" id="IPR028564">
    <property type="entry name" value="MT_TRM10-typ"/>
</dbReference>
<dbReference type="PANTHER" id="PTHR13563">
    <property type="entry name" value="TRNA (GUANINE-9-) METHYLTRANSFERASE"/>
    <property type="match status" value="1"/>
</dbReference>
<dbReference type="EC" id="2.1.1.221" evidence="1"/>
<evidence type="ECO:0000256" key="3">
    <source>
        <dbReference type="ARBA" id="ARBA00022679"/>
    </source>
</evidence>
<evidence type="ECO:0000313" key="7">
    <source>
        <dbReference type="EMBL" id="KAH7638097.1"/>
    </source>
</evidence>
<comment type="caution">
    <text evidence="8">The sequence shown here is derived from an EMBL/GenBank/DDBJ whole genome shotgun (WGS) entry which is preliminary data.</text>
</comment>
<reference evidence="7" key="3">
    <citation type="journal article" date="2021" name="World Allergy Organ. J.">
        <title>Chromosome-level assembly of Dermatophagoides farinae genome and transcriptome reveals two novel allergens Der f 37 and Der f 39.</title>
        <authorList>
            <person name="Chen J."/>
            <person name="Cai Z."/>
            <person name="Fan D."/>
            <person name="Hu J."/>
            <person name="Hou Y."/>
            <person name="He Y."/>
            <person name="Zhang Z."/>
            <person name="Zhao Z."/>
            <person name="Gao P."/>
            <person name="Hu W."/>
            <person name="Sun J."/>
            <person name="Li J."/>
            <person name="Ji K."/>
        </authorList>
    </citation>
    <scope>NUCLEOTIDE SEQUENCE</scope>
    <source>
        <strain evidence="7">JKM2019</strain>
    </source>
</reference>
<dbReference type="Proteomes" id="UP000828236">
    <property type="component" value="Unassembled WGS sequence"/>
</dbReference>
<evidence type="ECO:0000256" key="1">
    <source>
        <dbReference type="ARBA" id="ARBA00012797"/>
    </source>
</evidence>
<dbReference type="PROSITE" id="PS51675">
    <property type="entry name" value="SAM_MT_TRM10"/>
    <property type="match status" value="1"/>
</dbReference>
<keyword evidence="4" id="KW-0949">S-adenosyl-L-methionine</keyword>
<evidence type="ECO:0000313" key="9">
    <source>
        <dbReference type="Proteomes" id="UP000790347"/>
    </source>
</evidence>
<dbReference type="InterPro" id="IPR007356">
    <property type="entry name" value="tRNA_m1G_MeTrfase_euk"/>
</dbReference>